<dbReference type="EC" id="6.5.1.3" evidence="1"/>
<dbReference type="InterPro" id="IPR012387">
    <property type="entry name" value="Trl1_fun"/>
</dbReference>
<accession>A0A642V080</accession>
<dbReference type="Pfam" id="PF09511">
    <property type="entry name" value="RNA_lig_T4_1"/>
    <property type="match status" value="1"/>
</dbReference>
<comment type="caution">
    <text evidence="6">The sequence shown here is derived from an EMBL/GenBank/DDBJ whole genome shotgun (WGS) entry which is preliminary data.</text>
</comment>
<comment type="similarity">
    <text evidence="1">Belongs to the TRL1 family.</text>
</comment>
<dbReference type="Pfam" id="PF08303">
    <property type="entry name" value="tRNA_lig_kinase"/>
    <property type="match status" value="1"/>
</dbReference>
<dbReference type="GO" id="GO:0006388">
    <property type="term" value="P:tRNA splicing, via endonucleolytic cleavage and ligation"/>
    <property type="evidence" value="ECO:0007669"/>
    <property type="project" value="UniProtKB-UniRule"/>
</dbReference>
<dbReference type="PIRSF" id="PIRSF019634">
    <property type="entry name" value="tRNA_lig_yeast"/>
    <property type="match status" value="1"/>
</dbReference>
<evidence type="ECO:0000313" key="7">
    <source>
        <dbReference type="Proteomes" id="UP000761534"/>
    </source>
</evidence>
<evidence type="ECO:0000256" key="2">
    <source>
        <dbReference type="PIRSR" id="PIRSR019634-50"/>
    </source>
</evidence>
<dbReference type="GO" id="GO:0005634">
    <property type="term" value="C:nucleus"/>
    <property type="evidence" value="ECO:0007669"/>
    <property type="project" value="TreeGrafter"/>
</dbReference>
<feature type="domain" description="tRNA ligase phosphodiesterase" evidence="3">
    <location>
        <begin position="563"/>
        <end position="773"/>
    </location>
</feature>
<dbReference type="GO" id="GO:0005524">
    <property type="term" value="F:ATP binding"/>
    <property type="evidence" value="ECO:0007669"/>
    <property type="project" value="UniProtKB-UniRule"/>
</dbReference>
<comment type="catalytic activity">
    <reaction evidence="1">
        <text>ATP + (ribonucleotide)n-3'-hydroxyl + 5'-phospho-(ribonucleotide)m = (ribonucleotide)n+m + AMP + diphosphate.</text>
        <dbReference type="EC" id="6.5.1.3"/>
    </reaction>
</comment>
<dbReference type="GO" id="GO:0051730">
    <property type="term" value="F:GTP-dependent polyribonucleotide 5'-hydroxyl-kinase activity"/>
    <property type="evidence" value="ECO:0007669"/>
    <property type="project" value="InterPro"/>
</dbReference>
<feature type="domain" description="T4 RNA ligase 1-like N-terminal" evidence="5">
    <location>
        <begin position="73"/>
        <end position="302"/>
    </location>
</feature>
<dbReference type="InterPro" id="IPR015966">
    <property type="entry name" value="tRNA_lig_kin_fungi"/>
</dbReference>
<feature type="active site" description="N6-AMP-lysine intermediate" evidence="2">
    <location>
        <position position="119"/>
    </location>
</feature>
<dbReference type="GO" id="GO:0008081">
    <property type="term" value="F:phosphoric diester hydrolase activity"/>
    <property type="evidence" value="ECO:0007669"/>
    <property type="project" value="InterPro"/>
</dbReference>
<dbReference type="PANTHER" id="PTHR32004:SF1">
    <property type="entry name" value="TRNA LIGASE"/>
    <property type="match status" value="1"/>
</dbReference>
<dbReference type="PANTHER" id="PTHR32004">
    <property type="entry name" value="TRNA LIGASE"/>
    <property type="match status" value="1"/>
</dbReference>
<organism evidence="6 7">
    <name type="scientific">Trichomonascus ciferrii</name>
    <dbReference type="NCBI Taxonomy" id="44093"/>
    <lineage>
        <taxon>Eukaryota</taxon>
        <taxon>Fungi</taxon>
        <taxon>Dikarya</taxon>
        <taxon>Ascomycota</taxon>
        <taxon>Saccharomycotina</taxon>
        <taxon>Dipodascomycetes</taxon>
        <taxon>Dipodascales</taxon>
        <taxon>Trichomonascaceae</taxon>
        <taxon>Trichomonascus</taxon>
        <taxon>Trichomonascus ciferrii complex</taxon>
    </lineage>
</organism>
<dbReference type="Proteomes" id="UP000761534">
    <property type="component" value="Unassembled WGS sequence"/>
</dbReference>
<evidence type="ECO:0000259" key="4">
    <source>
        <dbReference type="Pfam" id="PF08303"/>
    </source>
</evidence>
<evidence type="ECO:0000259" key="3">
    <source>
        <dbReference type="Pfam" id="PF08302"/>
    </source>
</evidence>
<gene>
    <name evidence="6" type="ORF">TRICI_004676</name>
</gene>
<proteinExistence type="inferred from homology"/>
<reference evidence="6" key="1">
    <citation type="journal article" date="2019" name="G3 (Bethesda)">
        <title>Genome Assemblies of Two Rare Opportunistic Yeast Pathogens: Diutina rugosa (syn. Candida rugosa) and Trichomonascus ciferrii (syn. Candida ciferrii).</title>
        <authorList>
            <person name="Mixao V."/>
            <person name="Saus E."/>
            <person name="Hansen A.P."/>
            <person name="Lass-Florl C."/>
            <person name="Gabaldon T."/>
        </authorList>
    </citation>
    <scope>NUCLEOTIDE SEQUENCE</scope>
    <source>
        <strain evidence="6">CBS 4856</strain>
    </source>
</reference>
<evidence type="ECO:0000259" key="5">
    <source>
        <dbReference type="Pfam" id="PF09511"/>
    </source>
</evidence>
<keyword evidence="1" id="KW-0819">tRNA processing</keyword>
<sequence length="796" mass="91141">MSDGNQLDPISDPDRESVADLLSKLQISSESSTKRGRARKNVYPVWENSSIKVTNWKFNEWDYGSSKCKLPIEARGLFTHNGEIVIRGYNKFFNIDEVPQTKWQWIEERTSGPYYLSLKENGCIVFMSGLEDGTLLVTSKNSTGPREDAPNERNHSYVASKWVERHLAKSGYTKKDLAMELRRLNVTAVGELCDDDFEEHVLAYTGDDAGLYLHGLNLNTPKFTTYPSEDVDKFAEKFGFFKTKYLVKNSLNSLQKFLEECADTGSWEGRDVEGFVVRCKARFDDGTTGDYFFKYKFKEPYLMYRDWREVTRAYLSGKPRNSIKILRHKAVTNQYLDYVIPLLDSDPHLKKQYLENHGIIKVRDMFLNHVGKSGIELVKEDEQGLAPSATQPPTDETKFVIMPVSVIGCGKTTVFAALSKLFGWGHIQNDELAVPAKSKKNALMNGASDLLSDRRVVLVDRNNHKFMEREQIIEDMNERRKNLRYICLNFWPDNIKEQDVWNITRKRISERGDNHATIKAAKDSETKVDKIMKGFIGRFQPVVTTKNPDALFDNIIDMNILQGSRYNLEHAVKVLHEAYPMLVPKLPTPQELDSAFDHALNYKPQMIKPSTAAHGTQEPPKKKLKPAVYFNLEIQTPIDTTIVDLIDKFYTENPNVDSTFWKFLKDTNQIQSQFHVTIAHKNSDQEDEQRLYAELNEKHATKFQTAMKNSNVPVGPKSDITILSLGHNNKIMALKVDVHDKSLTYEKKKNYHITIGMVDAVKPFASNEMLQNPSSTLSEWNIQPSTLRDQPLAAFK</sequence>
<dbReference type="VEuPathDB" id="FungiDB:TRICI_004676"/>
<evidence type="ECO:0000256" key="1">
    <source>
        <dbReference type="PIRNR" id="PIRNR019634"/>
    </source>
</evidence>
<dbReference type="EMBL" id="SWFS01000353">
    <property type="protein sequence ID" value="KAA8908976.1"/>
    <property type="molecule type" value="Genomic_DNA"/>
</dbReference>
<dbReference type="OrthoDB" id="276239at2759"/>
<dbReference type="Gene3D" id="3.40.50.300">
    <property type="entry name" value="P-loop containing nucleotide triphosphate hydrolases"/>
    <property type="match status" value="1"/>
</dbReference>
<dbReference type="InterPro" id="IPR015965">
    <property type="entry name" value="tRNA_lig_PDEase"/>
</dbReference>
<dbReference type="GO" id="GO:0003972">
    <property type="term" value="F:RNA ligase (ATP) activity"/>
    <property type="evidence" value="ECO:0007669"/>
    <property type="project" value="UniProtKB-UniRule"/>
</dbReference>
<dbReference type="SUPFAM" id="SSF52540">
    <property type="entry name" value="P-loop containing nucleoside triphosphate hydrolases"/>
    <property type="match status" value="1"/>
</dbReference>
<evidence type="ECO:0000313" key="6">
    <source>
        <dbReference type="EMBL" id="KAA8908976.1"/>
    </source>
</evidence>
<dbReference type="Pfam" id="PF08302">
    <property type="entry name" value="tRNA_lig_CPD"/>
    <property type="match status" value="1"/>
</dbReference>
<dbReference type="InterPro" id="IPR027417">
    <property type="entry name" value="P-loop_NTPase"/>
</dbReference>
<name>A0A642V080_9ASCO</name>
<keyword evidence="7" id="KW-1185">Reference proteome</keyword>
<dbReference type="AlphaFoldDB" id="A0A642V080"/>
<feature type="domain" description="tRNA ligase kinase" evidence="4">
    <location>
        <begin position="400"/>
        <end position="560"/>
    </location>
</feature>
<protein>
    <recommendedName>
        <fullName evidence="1">tRNA ligase</fullName>
        <ecNumber evidence="1">6.5.1.3</ecNumber>
    </recommendedName>
</protein>
<keyword evidence="1" id="KW-0436">Ligase</keyword>
<dbReference type="InterPro" id="IPR019039">
    <property type="entry name" value="T4-Rnl1-like_N"/>
</dbReference>